<accession>A0ABR4BR56</accession>
<gene>
    <name evidence="2" type="ORF">VTL71DRAFT_9556</name>
</gene>
<sequence length="354" mass="40302">MSATEYAALLEEKRRLEARIADDESLLERASNIILSRQQYVSLIVIREKYRDLCLDISQWVDVNLGDAIYDQLALKERRFELKAAERLLSLIPASGKEAFDEPESDLFNISAVVMNFFRREVFEPQLYGCLDEEVAKTFATIEKNMAAARYGRTPSDKYFNREWHISTYAGIISDGKFPVIRAQRKEEILPTLVSMMLILNPHPDIDGFKNSLGKLLDDAMSLAEKIHGSLDEWEFVYSRYRDTRAKDRSGPVGEFDAFIHWNILSLGAKLKVDPGQDDRRYVLDVYPDLYETSLEKGTRAGDIIGGNGGTILVACQTQATKIKRVMAPSVLKWLDDTVQLSIQRPPRQRRGGL</sequence>
<evidence type="ECO:0000313" key="3">
    <source>
        <dbReference type="Proteomes" id="UP001595075"/>
    </source>
</evidence>
<evidence type="ECO:0000256" key="1">
    <source>
        <dbReference type="SAM" id="Coils"/>
    </source>
</evidence>
<evidence type="ECO:0000313" key="2">
    <source>
        <dbReference type="EMBL" id="KAL2060161.1"/>
    </source>
</evidence>
<dbReference type="EMBL" id="JAZHXI010000023">
    <property type="protein sequence ID" value="KAL2060161.1"/>
    <property type="molecule type" value="Genomic_DNA"/>
</dbReference>
<reference evidence="2 3" key="1">
    <citation type="journal article" date="2024" name="Commun. Biol.">
        <title>Comparative genomic analysis of thermophilic fungi reveals convergent evolutionary adaptations and gene losses.</title>
        <authorList>
            <person name="Steindorff A.S."/>
            <person name="Aguilar-Pontes M.V."/>
            <person name="Robinson A.J."/>
            <person name="Andreopoulos B."/>
            <person name="LaButti K."/>
            <person name="Kuo A."/>
            <person name="Mondo S."/>
            <person name="Riley R."/>
            <person name="Otillar R."/>
            <person name="Haridas S."/>
            <person name="Lipzen A."/>
            <person name="Grimwood J."/>
            <person name="Schmutz J."/>
            <person name="Clum A."/>
            <person name="Reid I.D."/>
            <person name="Moisan M.C."/>
            <person name="Butler G."/>
            <person name="Nguyen T.T.M."/>
            <person name="Dewar K."/>
            <person name="Conant G."/>
            <person name="Drula E."/>
            <person name="Henrissat B."/>
            <person name="Hansel C."/>
            <person name="Singer S."/>
            <person name="Hutchinson M.I."/>
            <person name="de Vries R.P."/>
            <person name="Natvig D.O."/>
            <person name="Powell A.J."/>
            <person name="Tsang A."/>
            <person name="Grigoriev I.V."/>
        </authorList>
    </citation>
    <scope>NUCLEOTIDE SEQUENCE [LARGE SCALE GENOMIC DNA]</scope>
    <source>
        <strain evidence="2 3">CBS 494.80</strain>
    </source>
</reference>
<proteinExistence type="predicted"/>
<protein>
    <submittedName>
        <fullName evidence="2">Uncharacterized protein</fullName>
    </submittedName>
</protein>
<keyword evidence="3" id="KW-1185">Reference proteome</keyword>
<comment type="caution">
    <text evidence="2">The sequence shown here is derived from an EMBL/GenBank/DDBJ whole genome shotgun (WGS) entry which is preliminary data.</text>
</comment>
<feature type="coiled-coil region" evidence="1">
    <location>
        <begin position="6"/>
        <end position="33"/>
    </location>
</feature>
<dbReference type="Proteomes" id="UP001595075">
    <property type="component" value="Unassembled WGS sequence"/>
</dbReference>
<name>A0ABR4BR56_9HELO</name>
<organism evidence="2 3">
    <name type="scientific">Oculimacula yallundae</name>
    <dbReference type="NCBI Taxonomy" id="86028"/>
    <lineage>
        <taxon>Eukaryota</taxon>
        <taxon>Fungi</taxon>
        <taxon>Dikarya</taxon>
        <taxon>Ascomycota</taxon>
        <taxon>Pezizomycotina</taxon>
        <taxon>Leotiomycetes</taxon>
        <taxon>Helotiales</taxon>
        <taxon>Ploettnerulaceae</taxon>
        <taxon>Oculimacula</taxon>
    </lineage>
</organism>
<keyword evidence="1" id="KW-0175">Coiled coil</keyword>